<accession>A0ABS6E0F5</accession>
<dbReference type="RefSeq" id="WP_216515551.1">
    <property type="nucleotide sequence ID" value="NZ_JAHLPM010000001.1"/>
</dbReference>
<comment type="caution">
    <text evidence="1">The sequence shown here is derived from an EMBL/GenBank/DDBJ whole genome shotgun (WGS) entry which is preliminary data.</text>
</comment>
<dbReference type="Proteomes" id="UP000749471">
    <property type="component" value="Unassembled WGS sequence"/>
</dbReference>
<keyword evidence="2" id="KW-1185">Reference proteome</keyword>
<proteinExistence type="predicted"/>
<evidence type="ECO:0000313" key="1">
    <source>
        <dbReference type="EMBL" id="MBU5436383.1"/>
    </source>
</evidence>
<protein>
    <submittedName>
        <fullName evidence="1">Uncharacterized protein</fullName>
    </submittedName>
</protein>
<name>A0ABS6E0F5_9FIRM</name>
<reference evidence="1 2" key="1">
    <citation type="submission" date="2021-06" db="EMBL/GenBank/DDBJ databases">
        <authorList>
            <person name="Sun Q."/>
            <person name="Li D."/>
        </authorList>
    </citation>
    <scope>NUCLEOTIDE SEQUENCE [LARGE SCALE GENOMIC DNA]</scope>
    <source>
        <strain evidence="1 2">MSJ-40</strain>
    </source>
</reference>
<sequence length="56" mass="6616">MEEGDSEANYAYYALHKLKIRPKDFVEMDKYEKAVVMAYIDIKIDSDKKQASKLKR</sequence>
<evidence type="ECO:0000313" key="2">
    <source>
        <dbReference type="Proteomes" id="UP000749471"/>
    </source>
</evidence>
<organism evidence="1 2">
    <name type="scientific">Tissierella simiarum</name>
    <dbReference type="NCBI Taxonomy" id="2841534"/>
    <lineage>
        <taxon>Bacteria</taxon>
        <taxon>Bacillati</taxon>
        <taxon>Bacillota</taxon>
        <taxon>Tissierellia</taxon>
        <taxon>Tissierellales</taxon>
        <taxon>Tissierellaceae</taxon>
        <taxon>Tissierella</taxon>
    </lineage>
</organism>
<dbReference type="EMBL" id="JAHLPM010000001">
    <property type="protein sequence ID" value="MBU5436383.1"/>
    <property type="molecule type" value="Genomic_DNA"/>
</dbReference>
<gene>
    <name evidence="1" type="ORF">KQI42_00070</name>
</gene>